<sequence>MPEYPQPRRRNGALNEFESIDLTPIIGTEFRNADLAEILARPDSDRLLEDLAILIAERGVVFFRKQDNLTNEKHKELIHRIGVQGGKPKENGLYVHPLWQVRGEPEPELQLLNPEGVIKVYGKVAEGDKKQTGINEWHTDISFEQNPPDYSSLRLVDLPPGGGDTLWGSAYEVYDKLTTPYQKFFESLTATYSQEALNKVAEARGTTIYTGPRGSPANSGTSLSSVHPVVRTHPITGWKGVFALGVHCHHINDVTKPESDQILEKILNLVALNPDLQVRFRWENPQDIAIWDNRAVYHAPIQNHVGKRRGWRVLSIGEKPFLDPNSVSRAQYLASLQPQKQNGAAPVKANGNHIHVETVSSVAVE</sequence>
<evidence type="ECO:0000313" key="9">
    <source>
        <dbReference type="Proteomes" id="UP000247810"/>
    </source>
</evidence>
<dbReference type="OrthoDB" id="10257314at2759"/>
<dbReference type="PANTHER" id="PTHR30468">
    <property type="entry name" value="ALPHA-KETOGLUTARATE-DEPENDENT SULFONATE DIOXYGENASE"/>
    <property type="match status" value="1"/>
</dbReference>
<gene>
    <name evidence="8" type="ORF">BO71DRAFT_349895</name>
</gene>
<evidence type="ECO:0000256" key="6">
    <source>
        <dbReference type="ARBA" id="ARBA00023004"/>
    </source>
</evidence>
<comment type="similarity">
    <text evidence="2">Belongs to the TfdA dioxygenase family.</text>
</comment>
<dbReference type="Gene3D" id="3.60.130.10">
    <property type="entry name" value="Clavaminate synthase-like"/>
    <property type="match status" value="1"/>
</dbReference>
<dbReference type="InterPro" id="IPR042098">
    <property type="entry name" value="TauD-like_sf"/>
</dbReference>
<protein>
    <submittedName>
        <fullName evidence="8">Putative alpha-ketoglutarate-dependent sulfonate dioxygenase</fullName>
    </submittedName>
</protein>
<dbReference type="Pfam" id="PF02668">
    <property type="entry name" value="TauD"/>
    <property type="match status" value="1"/>
</dbReference>
<proteinExistence type="inferred from homology"/>
<reference evidence="8 9" key="1">
    <citation type="submission" date="2018-02" db="EMBL/GenBank/DDBJ databases">
        <title>The genomes of Aspergillus section Nigri reveals drivers in fungal speciation.</title>
        <authorList>
            <consortium name="DOE Joint Genome Institute"/>
            <person name="Vesth T.C."/>
            <person name="Nybo J."/>
            <person name="Theobald S."/>
            <person name="Brandl J."/>
            <person name="Frisvad J.C."/>
            <person name="Nielsen K.F."/>
            <person name="Lyhne E.K."/>
            <person name="Kogle M.E."/>
            <person name="Kuo A."/>
            <person name="Riley R."/>
            <person name="Clum A."/>
            <person name="Nolan M."/>
            <person name="Lipzen A."/>
            <person name="Salamov A."/>
            <person name="Henrissat B."/>
            <person name="Wiebenga A."/>
            <person name="De vries R.P."/>
            <person name="Grigoriev I.V."/>
            <person name="Mortensen U.H."/>
            <person name="Andersen M.R."/>
            <person name="Baker S.E."/>
        </authorList>
    </citation>
    <scope>NUCLEOTIDE SEQUENCE [LARGE SCALE GENOMIC DNA]</scope>
    <source>
        <strain evidence="8 9">CBS 707.79</strain>
    </source>
</reference>
<keyword evidence="3" id="KW-0479">Metal-binding</keyword>
<keyword evidence="6" id="KW-0408">Iron</keyword>
<evidence type="ECO:0000256" key="2">
    <source>
        <dbReference type="ARBA" id="ARBA00005896"/>
    </source>
</evidence>
<dbReference type="EMBL" id="KZ825842">
    <property type="protein sequence ID" value="PYH96175.1"/>
    <property type="molecule type" value="Genomic_DNA"/>
</dbReference>
<dbReference type="PANTHER" id="PTHR30468:SF10">
    <property type="entry name" value="TAUD_TFDA-LIKE DOMAIN-CONTAINING PROTEIN"/>
    <property type="match status" value="1"/>
</dbReference>
<evidence type="ECO:0000259" key="7">
    <source>
        <dbReference type="Pfam" id="PF02668"/>
    </source>
</evidence>
<dbReference type="InterPro" id="IPR003819">
    <property type="entry name" value="TauD/TfdA-like"/>
</dbReference>
<evidence type="ECO:0000256" key="3">
    <source>
        <dbReference type="ARBA" id="ARBA00022723"/>
    </source>
</evidence>
<dbReference type="STRING" id="1448320.A0A319DFE3"/>
<keyword evidence="9" id="KW-1185">Reference proteome</keyword>
<dbReference type="GO" id="GO:0016706">
    <property type="term" value="F:2-oxoglutarate-dependent dioxygenase activity"/>
    <property type="evidence" value="ECO:0007669"/>
    <property type="project" value="TreeGrafter"/>
</dbReference>
<evidence type="ECO:0000256" key="1">
    <source>
        <dbReference type="ARBA" id="ARBA00001954"/>
    </source>
</evidence>
<keyword evidence="4 8" id="KW-0223">Dioxygenase</keyword>
<name>A0A319DFE3_9EURO</name>
<dbReference type="InterPro" id="IPR051323">
    <property type="entry name" value="AtsK-like"/>
</dbReference>
<dbReference type="VEuPathDB" id="FungiDB:BO71DRAFT_349895"/>
<evidence type="ECO:0000313" key="8">
    <source>
        <dbReference type="EMBL" id="PYH96175.1"/>
    </source>
</evidence>
<dbReference type="Proteomes" id="UP000247810">
    <property type="component" value="Unassembled WGS sequence"/>
</dbReference>
<keyword evidence="5" id="KW-0560">Oxidoreductase</keyword>
<accession>A0A319DFE3</accession>
<dbReference type="GO" id="GO:0046872">
    <property type="term" value="F:metal ion binding"/>
    <property type="evidence" value="ECO:0007669"/>
    <property type="project" value="UniProtKB-KW"/>
</dbReference>
<comment type="cofactor">
    <cofactor evidence="1">
        <name>Fe(2+)</name>
        <dbReference type="ChEBI" id="CHEBI:29033"/>
    </cofactor>
</comment>
<evidence type="ECO:0000256" key="5">
    <source>
        <dbReference type="ARBA" id="ARBA00023002"/>
    </source>
</evidence>
<dbReference type="SUPFAM" id="SSF51197">
    <property type="entry name" value="Clavaminate synthase-like"/>
    <property type="match status" value="1"/>
</dbReference>
<feature type="domain" description="TauD/TfdA-like" evidence="7">
    <location>
        <begin position="21"/>
        <end position="312"/>
    </location>
</feature>
<dbReference type="GO" id="GO:0005737">
    <property type="term" value="C:cytoplasm"/>
    <property type="evidence" value="ECO:0007669"/>
    <property type="project" value="TreeGrafter"/>
</dbReference>
<evidence type="ECO:0000256" key="4">
    <source>
        <dbReference type="ARBA" id="ARBA00022964"/>
    </source>
</evidence>
<organism evidence="8 9">
    <name type="scientific">Aspergillus ellipticus CBS 707.79</name>
    <dbReference type="NCBI Taxonomy" id="1448320"/>
    <lineage>
        <taxon>Eukaryota</taxon>
        <taxon>Fungi</taxon>
        <taxon>Dikarya</taxon>
        <taxon>Ascomycota</taxon>
        <taxon>Pezizomycotina</taxon>
        <taxon>Eurotiomycetes</taxon>
        <taxon>Eurotiomycetidae</taxon>
        <taxon>Eurotiales</taxon>
        <taxon>Aspergillaceae</taxon>
        <taxon>Aspergillus</taxon>
        <taxon>Aspergillus subgen. Circumdati</taxon>
    </lineage>
</organism>
<dbReference type="AlphaFoldDB" id="A0A319DFE3"/>